<organism evidence="3 4">
    <name type="scientific">Hungatella hathewayi WAL-18680</name>
    <dbReference type="NCBI Taxonomy" id="742737"/>
    <lineage>
        <taxon>Bacteria</taxon>
        <taxon>Bacillati</taxon>
        <taxon>Bacillota</taxon>
        <taxon>Clostridia</taxon>
        <taxon>Lachnospirales</taxon>
        <taxon>Lachnospiraceae</taxon>
        <taxon>Hungatella</taxon>
    </lineage>
</organism>
<reference evidence="3 4" key="1">
    <citation type="submission" date="2011-08" db="EMBL/GenBank/DDBJ databases">
        <title>The Genome Sequence of Clostridium hathewayi WAL-18680.</title>
        <authorList>
            <consortium name="The Broad Institute Genome Sequencing Platform"/>
            <person name="Earl A."/>
            <person name="Ward D."/>
            <person name="Feldgarden M."/>
            <person name="Gevers D."/>
            <person name="Finegold S.M."/>
            <person name="Summanen P.H."/>
            <person name="Molitoris D.R."/>
            <person name="Song M."/>
            <person name="Daigneault M."/>
            <person name="Allen-Vercoe E."/>
            <person name="Young S.K."/>
            <person name="Zeng Q."/>
            <person name="Gargeya S."/>
            <person name="Fitzgerald M."/>
            <person name="Haas B."/>
            <person name="Abouelleil A."/>
            <person name="Alvarado L."/>
            <person name="Arachchi H.M."/>
            <person name="Berlin A."/>
            <person name="Brown A."/>
            <person name="Chapman S.B."/>
            <person name="Chen Z."/>
            <person name="Dunbar C."/>
            <person name="Freedman E."/>
            <person name="Gearin G."/>
            <person name="Gellesch M."/>
            <person name="Goldberg J."/>
            <person name="Griggs A."/>
            <person name="Gujja S."/>
            <person name="Heiman D."/>
            <person name="Howarth C."/>
            <person name="Larson L."/>
            <person name="Lui A."/>
            <person name="MacDonald P.J.P."/>
            <person name="Montmayeur A."/>
            <person name="Murphy C."/>
            <person name="Neiman D."/>
            <person name="Pearson M."/>
            <person name="Priest M."/>
            <person name="Roberts A."/>
            <person name="Saif S."/>
            <person name="Shea T."/>
            <person name="Shenoy N."/>
            <person name="Sisk P."/>
            <person name="Stolte C."/>
            <person name="Sykes S."/>
            <person name="Wortman J."/>
            <person name="Nusbaum C."/>
            <person name="Birren B."/>
        </authorList>
    </citation>
    <scope>NUCLEOTIDE SEQUENCE [LARGE SCALE GENOMIC DNA]</scope>
    <source>
        <strain evidence="3 4">WAL-18680</strain>
    </source>
</reference>
<name>G5INA6_9FIRM</name>
<feature type="transmembrane region" description="Helical" evidence="2">
    <location>
        <begin position="114"/>
        <end position="139"/>
    </location>
</feature>
<evidence type="ECO:0000313" key="3">
    <source>
        <dbReference type="EMBL" id="EHI57077.1"/>
    </source>
</evidence>
<evidence type="ECO:0000256" key="2">
    <source>
        <dbReference type="SAM" id="Phobius"/>
    </source>
</evidence>
<accession>G5INA6</accession>
<dbReference type="HOGENOM" id="CLU_1832429_0_0_9"/>
<gene>
    <name evidence="3" type="ORF">HMPREF9473_04984</name>
</gene>
<evidence type="ECO:0000313" key="4">
    <source>
        <dbReference type="Proteomes" id="UP000005384"/>
    </source>
</evidence>
<dbReference type="Proteomes" id="UP000005384">
    <property type="component" value="Unassembled WGS sequence"/>
</dbReference>
<keyword evidence="2" id="KW-0472">Membrane</keyword>
<protein>
    <submittedName>
        <fullName evidence="3">Uncharacterized protein</fullName>
    </submittedName>
</protein>
<dbReference type="AlphaFoldDB" id="G5INA6"/>
<sequence>MSIYDGDKQIAQITKPLTVIDNLDSYFLHIKDEYESIVPILSFFTVYYDYRKYNNSGEFTKNSVEITTSYTYGKNNDKYNPNWIAEEFGQQTADELERNLNTLMEQGSAQAKKIVKLVGFIFLVLILLAIILFVCIYTFL</sequence>
<feature type="coiled-coil region" evidence="1">
    <location>
        <begin position="86"/>
        <end position="113"/>
    </location>
</feature>
<keyword evidence="1" id="KW-0175">Coiled coil</keyword>
<keyword evidence="2" id="KW-0812">Transmembrane</keyword>
<dbReference type="PATRIC" id="fig|742737.3.peg.4969"/>
<comment type="caution">
    <text evidence="3">The sequence shown here is derived from an EMBL/GenBank/DDBJ whole genome shotgun (WGS) entry which is preliminary data.</text>
</comment>
<proteinExistence type="predicted"/>
<keyword evidence="2" id="KW-1133">Transmembrane helix</keyword>
<dbReference type="EMBL" id="ADLN01000127">
    <property type="protein sequence ID" value="EHI57077.1"/>
    <property type="molecule type" value="Genomic_DNA"/>
</dbReference>
<keyword evidence="4" id="KW-1185">Reference proteome</keyword>
<evidence type="ECO:0000256" key="1">
    <source>
        <dbReference type="SAM" id="Coils"/>
    </source>
</evidence>